<organism evidence="3 5">
    <name type="scientific">Xanthomonas prunicola</name>
    <dbReference type="NCBI Taxonomy" id="2053930"/>
    <lineage>
        <taxon>Bacteria</taxon>
        <taxon>Pseudomonadati</taxon>
        <taxon>Pseudomonadota</taxon>
        <taxon>Gammaproteobacteria</taxon>
        <taxon>Lysobacterales</taxon>
        <taxon>Lysobacteraceae</taxon>
        <taxon>Xanthomonas</taxon>
    </lineage>
</organism>
<evidence type="ECO:0000313" key="6">
    <source>
        <dbReference type="Proteomes" id="UP000233748"/>
    </source>
</evidence>
<feature type="compositionally biased region" description="Basic residues" evidence="1">
    <location>
        <begin position="194"/>
        <end position="203"/>
    </location>
</feature>
<protein>
    <submittedName>
        <fullName evidence="3">Poly-beta-1,6-N-acetyl-D-glucosamine biosynthesis protein PgaD</fullName>
    </submittedName>
</protein>
<dbReference type="GO" id="GO:0043709">
    <property type="term" value="P:cell adhesion involved in single-species biofilm formation"/>
    <property type="evidence" value="ECO:0007669"/>
    <property type="project" value="InterPro"/>
</dbReference>
<feature type="compositionally biased region" description="Low complexity" evidence="1">
    <location>
        <begin position="178"/>
        <end position="193"/>
    </location>
</feature>
<keyword evidence="2" id="KW-1133">Transmembrane helix</keyword>
<evidence type="ECO:0000256" key="2">
    <source>
        <dbReference type="SAM" id="Phobius"/>
    </source>
</evidence>
<name>A0A2N3RKY4_9XANT</name>
<dbReference type="OrthoDB" id="6003102at2"/>
<gene>
    <name evidence="3" type="primary">pgaD</name>
    <name evidence="3" type="ORF">XpruCFBP8353_07775</name>
    <name evidence="4" type="ORF">XpruCFBP8354_07770</name>
</gene>
<dbReference type="EMBL" id="PHKW01000002">
    <property type="protein sequence ID" value="PKV17425.1"/>
    <property type="molecule type" value="Genomic_DNA"/>
</dbReference>
<keyword evidence="6" id="KW-1185">Reference proteome</keyword>
<keyword evidence="2" id="KW-0812">Transmembrane</keyword>
<evidence type="ECO:0000313" key="5">
    <source>
        <dbReference type="Proteomes" id="UP000233720"/>
    </source>
</evidence>
<accession>A0A2N3RKY4</accession>
<dbReference type="Proteomes" id="UP000233748">
    <property type="component" value="Unassembled WGS sequence"/>
</dbReference>
<evidence type="ECO:0000313" key="3">
    <source>
        <dbReference type="EMBL" id="PKV13148.1"/>
    </source>
</evidence>
<proteinExistence type="predicted"/>
<dbReference type="Proteomes" id="UP000233720">
    <property type="component" value="Unassembled WGS sequence"/>
</dbReference>
<sequence>MKAPHTDATKPETERFNSHLIRKPHQQSLLQRVAWSILTLAGWGFYLSLWAPLASTLWELLNGRLTWAQAHGQDRYLDPFMVVALPGLLICCPALLIGWAEYNRLRFSGEERRTALKNVERSEIARSLGASQALAEQLATAKAVTLHMDEHARPVGMTMQALPPPHHDPRTGSGSVVPSQWRTSPSRRSPQRSAARKSRPSGP</sequence>
<dbReference type="RefSeq" id="WP_101362717.1">
    <property type="nucleotide sequence ID" value="NZ_PHKV01000002.1"/>
</dbReference>
<evidence type="ECO:0000313" key="4">
    <source>
        <dbReference type="EMBL" id="PKV17425.1"/>
    </source>
</evidence>
<dbReference type="AlphaFoldDB" id="A0A2N3RKY4"/>
<dbReference type="Pfam" id="PF13994">
    <property type="entry name" value="PgaD"/>
    <property type="match status" value="1"/>
</dbReference>
<keyword evidence="2" id="KW-0472">Membrane</keyword>
<dbReference type="NCBIfam" id="TIGR03940">
    <property type="entry name" value="PGA_PgaD"/>
    <property type="match status" value="1"/>
</dbReference>
<feature type="transmembrane region" description="Helical" evidence="2">
    <location>
        <begin position="33"/>
        <end position="53"/>
    </location>
</feature>
<evidence type="ECO:0000256" key="1">
    <source>
        <dbReference type="SAM" id="MobiDB-lite"/>
    </source>
</evidence>
<feature type="region of interest" description="Disordered" evidence="1">
    <location>
        <begin position="157"/>
        <end position="203"/>
    </location>
</feature>
<feature type="transmembrane region" description="Helical" evidence="2">
    <location>
        <begin position="80"/>
        <end position="102"/>
    </location>
</feature>
<dbReference type="InterPro" id="IPR023829">
    <property type="entry name" value="PGA_PgaD"/>
</dbReference>
<reference evidence="5 6" key="1">
    <citation type="submission" date="2017-11" db="EMBL/GenBank/DDBJ databases">
        <title>Xanthomonas prunicola sp. nov., a novel pathogen that affects nectarine (Prunus persica var. nectarine) trees.</title>
        <authorList>
            <person name="Lopez M."/>
            <person name="Lopez-Soriano P."/>
            <person name="Garita-Cambronero J."/>
            <person name="Beltran C."/>
            <person name="Taghouti G."/>
            <person name="Portier P."/>
            <person name="Cubero J."/>
            <person name="Fischer-Le Saux M."/>
            <person name="Marco-Noales E."/>
        </authorList>
    </citation>
    <scope>NUCLEOTIDE SEQUENCE [LARGE SCALE GENOMIC DNA]</scope>
    <source>
        <strain evidence="3 5">CFBP8353</strain>
        <strain evidence="4 6">CFBP8354</strain>
    </source>
</reference>
<comment type="caution">
    <text evidence="3">The sequence shown here is derived from an EMBL/GenBank/DDBJ whole genome shotgun (WGS) entry which is preliminary data.</text>
</comment>
<dbReference type="EMBL" id="PHKV01000002">
    <property type="protein sequence ID" value="PKV13148.1"/>
    <property type="molecule type" value="Genomic_DNA"/>
</dbReference>